<reference evidence="2" key="1">
    <citation type="submission" date="2022-07" db="EMBL/GenBank/DDBJ databases">
        <title>Isolation, identification, and degradation of a PFOSA degrading strain from sewage treatment plant.</title>
        <authorList>
            <person name="Zhang L."/>
            <person name="Huo Y."/>
        </authorList>
    </citation>
    <scope>NUCLEOTIDE SEQUENCE</scope>
    <source>
        <strain evidence="2">C1</strain>
    </source>
</reference>
<keyword evidence="3" id="KW-1185">Reference proteome</keyword>
<protein>
    <recommendedName>
        <fullName evidence="1">TerB-C domain-containing protein</fullName>
    </recommendedName>
</protein>
<evidence type="ECO:0000259" key="1">
    <source>
        <dbReference type="Pfam" id="PF15615"/>
    </source>
</evidence>
<proteinExistence type="predicted"/>
<name>A0ABY5IPD0_9FLAO</name>
<dbReference type="Pfam" id="PF15615">
    <property type="entry name" value="TerB_C"/>
    <property type="match status" value="1"/>
</dbReference>
<accession>A0ABY5IPD0</accession>
<dbReference type="Proteomes" id="UP001059844">
    <property type="component" value="Chromosome"/>
</dbReference>
<evidence type="ECO:0000313" key="2">
    <source>
        <dbReference type="EMBL" id="UUC44693.1"/>
    </source>
</evidence>
<sequence>MDDTIIDVTGQSFALPTDNEQNLSNVPYWRHQLVHSYSEINNATNEQRRFYKTFKANFLNEIYMNLDWNNNYAFILLFDFLQEYDSNGDINRLEKLLKTLISHYPKTKNNALGFLIQKFRAKGDHSSVNRICKEENYQEKSNDDTGKLGFKYKESLNLTMDQVALLDRLWNPGNNFFNIEFCSVEIVKLYLLAIQRLDDKYRDEASSLDNEMQKIADVIATKHYRHRKNSANYTYSVKSILDELYFNIFKHSENAVREHYGHKRKLNTELIYNVNEIDKSYNEMILVRLQKALAIYAPTLALPDRDTELELNAQNPARWKIKYEELTAAYNNDPKMFVSDIVILGNINKRNTAVENIFYEASKFIAPHDKEASLKLYIYYLHHDLRSVKFENKPLAKTMQKNLFKNNEQLHDFQIIVSNLINDRDLDKALSAVPQLYKVKRKKIELDHTTIQQVHEKHSGTVELLNEYLKDEYEDEVNSFKIEEINESEIVMEIAPKIISEGNNTAVLVDLNTVQLELLELFYKGNLSVEYEELEAFSKSRGMFRNQLIDSINEACYEILDDVLIEEEDEYYTINDNYYQKIVTP</sequence>
<organism evidence="2 3">
    <name type="scientific">Flavobacterium cerinum</name>
    <dbReference type="NCBI Taxonomy" id="2502784"/>
    <lineage>
        <taxon>Bacteria</taxon>
        <taxon>Pseudomonadati</taxon>
        <taxon>Bacteroidota</taxon>
        <taxon>Flavobacteriia</taxon>
        <taxon>Flavobacteriales</taxon>
        <taxon>Flavobacteriaceae</taxon>
        <taxon>Flavobacterium</taxon>
    </lineage>
</organism>
<feature type="domain" description="TerB-C" evidence="1">
    <location>
        <begin position="432"/>
        <end position="582"/>
    </location>
</feature>
<dbReference type="RefSeq" id="WP_256550372.1">
    <property type="nucleotide sequence ID" value="NZ_CP101751.1"/>
</dbReference>
<evidence type="ECO:0000313" key="3">
    <source>
        <dbReference type="Proteomes" id="UP001059844"/>
    </source>
</evidence>
<dbReference type="EMBL" id="CP101751">
    <property type="protein sequence ID" value="UUC44693.1"/>
    <property type="molecule type" value="Genomic_DNA"/>
</dbReference>
<dbReference type="InterPro" id="IPR028932">
    <property type="entry name" value="TerB-C"/>
</dbReference>
<gene>
    <name evidence="2" type="ORF">NOX80_13765</name>
</gene>